<keyword evidence="1" id="KW-0812">Transmembrane</keyword>
<evidence type="ECO:0000313" key="3">
    <source>
        <dbReference type="Proteomes" id="UP000017391"/>
    </source>
</evidence>
<protein>
    <submittedName>
        <fullName evidence="2">Uncharacterized protein</fullName>
    </submittedName>
</protein>
<comment type="caution">
    <text evidence="2">The sequence shown here is derived from an EMBL/GenBank/DDBJ whole genome shotgun (WGS) entry which is preliminary data.</text>
</comment>
<feature type="transmembrane region" description="Helical" evidence="1">
    <location>
        <begin position="32"/>
        <end position="51"/>
    </location>
</feature>
<proteinExistence type="predicted"/>
<dbReference type="EMBL" id="AYIP01000016">
    <property type="protein sequence ID" value="ESM27408.1"/>
    <property type="molecule type" value="Genomic_DNA"/>
</dbReference>
<dbReference type="AlphaFoldDB" id="A0ABC9U5H2"/>
<evidence type="ECO:0000256" key="1">
    <source>
        <dbReference type="SAM" id="Phobius"/>
    </source>
</evidence>
<name>A0ABC9U5H2_ENTAS</name>
<gene>
    <name evidence="2" type="ORF">L402_04247</name>
</gene>
<reference evidence="3" key="1">
    <citation type="submission" date="2013-09" db="EMBL/GenBank/DDBJ databases">
        <title>The Genome Sequence of Enterobacter cloacae BWH 31.</title>
        <authorList>
            <consortium name="The Broad Institute Genomics Platform"/>
            <consortium name="The Broad Institute Genome Sequencing Center for Infectious Disease"/>
            <person name="Murphy C."/>
            <person name="Cosimi L."/>
            <person name="Cerqueira G."/>
            <person name="Feldgarden M."/>
            <person name="Hung D."/>
            <person name="Onderdonk A.B."/>
            <person name="Ferraro M.J."/>
            <person name="Hooper D."/>
            <person name="Dekker J."/>
            <person name="O'Brien T."/>
            <person name="Huang S."/>
            <person name="Quan V."/>
            <person name="Ernst C."/>
            <person name="Delaney M."/>
            <person name="DuBois A."/>
            <person name="Young S.K."/>
            <person name="Zeng Q."/>
            <person name="Gargeya S."/>
            <person name="Fitzgerald M."/>
            <person name="Abouelleil A."/>
            <person name="Alvarado L."/>
            <person name="Berlin A.M."/>
            <person name="Chapman S.B."/>
            <person name="Gainer-Dewar J."/>
            <person name="Goldberg J."/>
            <person name="Gnerre S."/>
            <person name="Griggs A."/>
            <person name="Gujja S."/>
            <person name="Hansen M."/>
            <person name="Howarth C."/>
            <person name="Imamovic A."/>
            <person name="Ireland A."/>
            <person name="Larimer J."/>
            <person name="McCowan C."/>
            <person name="Murphy C."/>
            <person name="Pearson M."/>
            <person name="Poon T.W."/>
            <person name="Priest M."/>
            <person name="Roberts A."/>
            <person name="Saif S."/>
            <person name="Shea T."/>
            <person name="Sykes S."/>
            <person name="Wortman J."/>
            <person name="Nusbaum C."/>
            <person name="Birren B."/>
        </authorList>
    </citation>
    <scope>NUCLEOTIDE SEQUENCE [LARGE SCALE GENOMIC DNA]</scope>
    <source>
        <strain evidence="3">BWH 31</strain>
    </source>
</reference>
<organism evidence="2 3">
    <name type="scientific">Enterobacter asburiae</name>
    <dbReference type="NCBI Taxonomy" id="61645"/>
    <lineage>
        <taxon>Bacteria</taxon>
        <taxon>Pseudomonadati</taxon>
        <taxon>Pseudomonadota</taxon>
        <taxon>Gammaproteobacteria</taxon>
        <taxon>Enterobacterales</taxon>
        <taxon>Enterobacteriaceae</taxon>
        <taxon>Enterobacter</taxon>
        <taxon>Enterobacter cloacae complex</taxon>
    </lineage>
</organism>
<evidence type="ECO:0000313" key="2">
    <source>
        <dbReference type="EMBL" id="ESM27408.1"/>
    </source>
</evidence>
<sequence>MPARVFRCRFAVFVKSVIYIKLVTINVKKHTPIFLCFSLMFSCLNSIVVLAEAMPPVLTKQDFSVKVKDQSIALGDRWASNIALKFDVPVEGSFTGEVPFDGTNYKFFQHLRAGLEIFSSNLWWDKAERSVDDYIVSQITVTAEGFATPRGIHVGSTREELNSAYGTGQVDNDSGEQWITYELGKKALSFEMKDGNVLKITMNYNNGSSE</sequence>
<keyword evidence="1" id="KW-1133">Transmembrane helix</keyword>
<keyword evidence="1" id="KW-0472">Membrane</keyword>
<dbReference type="Proteomes" id="UP000017391">
    <property type="component" value="Unassembled WGS sequence"/>
</dbReference>
<accession>A0ABC9U5H2</accession>